<reference evidence="2 3" key="1">
    <citation type="submission" date="2017-06" db="EMBL/GenBank/DDBJ databases">
        <title>Sequencing and comparative analysis of myxobacterial genomes.</title>
        <authorList>
            <person name="Rupp O."/>
            <person name="Goesmann A."/>
            <person name="Sogaard-Andersen L."/>
        </authorList>
    </citation>
    <scope>NUCLEOTIDE SEQUENCE [LARGE SCALE GENOMIC DNA]</scope>
    <source>
        <strain evidence="2 3">DSM 52655</strain>
    </source>
</reference>
<evidence type="ECO:0000313" key="2">
    <source>
        <dbReference type="EMBL" id="ATB44197.1"/>
    </source>
</evidence>
<dbReference type="AlphaFoldDB" id="A0A250JL57"/>
<evidence type="ECO:0000256" key="1">
    <source>
        <dbReference type="SAM" id="MobiDB-lite"/>
    </source>
</evidence>
<organism evidence="2 3">
    <name type="scientific">Cystobacter fuscus</name>
    <dbReference type="NCBI Taxonomy" id="43"/>
    <lineage>
        <taxon>Bacteria</taxon>
        <taxon>Pseudomonadati</taxon>
        <taxon>Myxococcota</taxon>
        <taxon>Myxococcia</taxon>
        <taxon>Myxococcales</taxon>
        <taxon>Cystobacterineae</taxon>
        <taxon>Archangiaceae</taxon>
        <taxon>Cystobacter</taxon>
    </lineage>
</organism>
<accession>A0A250JL57</accession>
<proteinExistence type="predicted"/>
<feature type="compositionally biased region" description="Gly residues" evidence="1">
    <location>
        <begin position="1"/>
        <end position="10"/>
    </location>
</feature>
<dbReference type="EMBL" id="CP022098">
    <property type="protein sequence ID" value="ATB44197.1"/>
    <property type="molecule type" value="Genomic_DNA"/>
</dbReference>
<feature type="region of interest" description="Disordered" evidence="1">
    <location>
        <begin position="1"/>
        <end position="46"/>
    </location>
</feature>
<protein>
    <submittedName>
        <fullName evidence="2">Uncharacterized protein</fullName>
    </submittedName>
</protein>
<dbReference type="Proteomes" id="UP000217257">
    <property type="component" value="Chromosome"/>
</dbReference>
<name>A0A250JL57_9BACT</name>
<dbReference type="KEGG" id="cfus:CYFUS_009684"/>
<gene>
    <name evidence="2" type="ORF">CYFUS_009684</name>
</gene>
<evidence type="ECO:0000313" key="3">
    <source>
        <dbReference type="Proteomes" id="UP000217257"/>
    </source>
</evidence>
<sequence length="85" mass="8839">MLEPGVGGRSSEGNPDAEAGGVPESPGPGSTVPAGQASDNDDSAITTSQGRLTVSLAQYRTQISVPGWICWSTWVFGSWAMRPEM</sequence>